<dbReference type="Pfam" id="PF01476">
    <property type="entry name" value="LysM"/>
    <property type="match status" value="2"/>
</dbReference>
<proteinExistence type="inferred from homology"/>
<dbReference type="InterPro" id="IPR018392">
    <property type="entry name" value="LysM"/>
</dbReference>
<feature type="domain" description="LysM" evidence="8">
    <location>
        <begin position="80"/>
        <end position="123"/>
    </location>
</feature>
<keyword evidence="3 7" id="KW-0732">Signal</keyword>
<dbReference type="EMBL" id="PKOZ01000003">
    <property type="protein sequence ID" value="PQD95674.1"/>
    <property type="molecule type" value="Genomic_DNA"/>
</dbReference>
<evidence type="ECO:0000256" key="1">
    <source>
        <dbReference type="ARBA" id="ARBA00007074"/>
    </source>
</evidence>
<sequence>MKKKVLSVTATAVLSSVLFANSASAAVVTVVKGDTLSQLAVKYNTTVSAIKKENNLTSDMIYIGQTLNIGESSSASASTQKYTVKSGDSLWKIATKYNTTVSNLKSWNNLKSDTIYPGQVLIVSKSGSTGSGSSTSTSTEAQRMVATAKSLIGSPYVWGGTTPSGFDCSGFIYYIVKKERSDFTRTNVAGYYSSMKKVSSPAVGDFVFFETYTSGASHMGIYIGNNKFIHAGSSGVKEASLDTSYWSSRYLGARSL</sequence>
<dbReference type="Proteomes" id="UP000239663">
    <property type="component" value="Unassembled WGS sequence"/>
</dbReference>
<evidence type="ECO:0000256" key="7">
    <source>
        <dbReference type="SAM" id="SignalP"/>
    </source>
</evidence>
<evidence type="ECO:0000259" key="9">
    <source>
        <dbReference type="PROSITE" id="PS51935"/>
    </source>
</evidence>
<comment type="caution">
    <text evidence="10">The sequence shown here is derived from an EMBL/GenBank/DDBJ whole genome shotgun (WGS) entry which is preliminary data.</text>
</comment>
<keyword evidence="11" id="KW-1185">Reference proteome</keyword>
<evidence type="ECO:0000256" key="3">
    <source>
        <dbReference type="ARBA" id="ARBA00022729"/>
    </source>
</evidence>
<dbReference type="PROSITE" id="PS51782">
    <property type="entry name" value="LYSM"/>
    <property type="match status" value="2"/>
</dbReference>
<dbReference type="InterPro" id="IPR038765">
    <property type="entry name" value="Papain-like_cys_pep_sf"/>
</dbReference>
<reference evidence="10 11" key="1">
    <citation type="submission" date="2017-12" db="EMBL/GenBank/DDBJ databases">
        <title>Taxonomic description and draft genome of Pradoshia cofamensis Gen. nov., sp. nov., a thermotolerant bacillale isolated from anterior gut of earthworm Eisenia fetida.</title>
        <authorList>
            <person name="Saha T."/>
            <person name="Chakraborty R."/>
        </authorList>
    </citation>
    <scope>NUCLEOTIDE SEQUENCE [LARGE SCALE GENOMIC DNA]</scope>
    <source>
        <strain evidence="10 11">EAG3</strain>
    </source>
</reference>
<dbReference type="InterPro" id="IPR036779">
    <property type="entry name" value="LysM_dom_sf"/>
</dbReference>
<dbReference type="Gene3D" id="3.10.350.10">
    <property type="entry name" value="LysM domain"/>
    <property type="match status" value="2"/>
</dbReference>
<dbReference type="SUPFAM" id="SSF54001">
    <property type="entry name" value="Cysteine proteinases"/>
    <property type="match status" value="1"/>
</dbReference>
<comment type="similarity">
    <text evidence="1">Belongs to the peptidase C40 family.</text>
</comment>
<dbReference type="RefSeq" id="WP_104848821.1">
    <property type="nucleotide sequence ID" value="NZ_PKOZ01000003.1"/>
</dbReference>
<evidence type="ECO:0000313" key="11">
    <source>
        <dbReference type="Proteomes" id="UP000239663"/>
    </source>
</evidence>
<dbReference type="OrthoDB" id="9813368at2"/>
<keyword evidence="4" id="KW-0677">Repeat</keyword>
<keyword evidence="6" id="KW-0788">Thiol protease</keyword>
<dbReference type="SMART" id="SM00257">
    <property type="entry name" value="LysM"/>
    <property type="match status" value="2"/>
</dbReference>
<feature type="signal peptide" evidence="7">
    <location>
        <begin position="1"/>
        <end position="25"/>
    </location>
</feature>
<dbReference type="InterPro" id="IPR051202">
    <property type="entry name" value="Peptidase_C40"/>
</dbReference>
<gene>
    <name evidence="10" type="ORF">CYL18_07210</name>
</gene>
<dbReference type="GO" id="GO:0008234">
    <property type="term" value="F:cysteine-type peptidase activity"/>
    <property type="evidence" value="ECO:0007669"/>
    <property type="project" value="UniProtKB-KW"/>
</dbReference>
<dbReference type="CDD" id="cd00118">
    <property type="entry name" value="LysM"/>
    <property type="match status" value="2"/>
</dbReference>
<evidence type="ECO:0000259" key="8">
    <source>
        <dbReference type="PROSITE" id="PS51782"/>
    </source>
</evidence>
<evidence type="ECO:0000256" key="2">
    <source>
        <dbReference type="ARBA" id="ARBA00022670"/>
    </source>
</evidence>
<dbReference type="Pfam" id="PF00877">
    <property type="entry name" value="NLPC_P60"/>
    <property type="match status" value="1"/>
</dbReference>
<name>A0A2S7N0W3_9BACI</name>
<dbReference type="PANTHER" id="PTHR47053:SF1">
    <property type="entry name" value="MUREIN DD-ENDOPEPTIDASE MEPH-RELATED"/>
    <property type="match status" value="1"/>
</dbReference>
<dbReference type="PANTHER" id="PTHR47053">
    <property type="entry name" value="MUREIN DD-ENDOPEPTIDASE MEPH-RELATED"/>
    <property type="match status" value="1"/>
</dbReference>
<feature type="domain" description="LysM" evidence="8">
    <location>
        <begin position="26"/>
        <end position="69"/>
    </location>
</feature>
<accession>A0A2S7N0W3</accession>
<keyword evidence="5" id="KW-0378">Hydrolase</keyword>
<feature type="domain" description="NlpC/P60" evidence="9">
    <location>
        <begin position="138"/>
        <end position="256"/>
    </location>
</feature>
<evidence type="ECO:0000256" key="5">
    <source>
        <dbReference type="ARBA" id="ARBA00022801"/>
    </source>
</evidence>
<evidence type="ECO:0000256" key="4">
    <source>
        <dbReference type="ARBA" id="ARBA00022737"/>
    </source>
</evidence>
<dbReference type="Gene3D" id="3.90.1720.10">
    <property type="entry name" value="endopeptidase domain like (from Nostoc punctiforme)"/>
    <property type="match status" value="1"/>
</dbReference>
<dbReference type="InterPro" id="IPR000064">
    <property type="entry name" value="NLP_P60_dom"/>
</dbReference>
<feature type="chain" id="PRO_5015392177" evidence="7">
    <location>
        <begin position="26"/>
        <end position="256"/>
    </location>
</feature>
<organism evidence="10 11">
    <name type="scientific">Pradoshia eiseniae</name>
    <dbReference type="NCBI Taxonomy" id="2064768"/>
    <lineage>
        <taxon>Bacteria</taxon>
        <taxon>Bacillati</taxon>
        <taxon>Bacillota</taxon>
        <taxon>Bacilli</taxon>
        <taxon>Bacillales</taxon>
        <taxon>Bacillaceae</taxon>
        <taxon>Pradoshia</taxon>
    </lineage>
</organism>
<protein>
    <submittedName>
        <fullName evidence="10">Peptidoglycan endopeptidase</fullName>
    </submittedName>
</protein>
<keyword evidence="2" id="KW-0645">Protease</keyword>
<dbReference type="GO" id="GO:0006508">
    <property type="term" value="P:proteolysis"/>
    <property type="evidence" value="ECO:0007669"/>
    <property type="project" value="UniProtKB-KW"/>
</dbReference>
<dbReference type="PROSITE" id="PS51935">
    <property type="entry name" value="NLPC_P60"/>
    <property type="match status" value="1"/>
</dbReference>
<dbReference type="AlphaFoldDB" id="A0A2S7N0W3"/>
<evidence type="ECO:0000313" key="10">
    <source>
        <dbReference type="EMBL" id="PQD95674.1"/>
    </source>
</evidence>
<evidence type="ECO:0000256" key="6">
    <source>
        <dbReference type="ARBA" id="ARBA00022807"/>
    </source>
</evidence>
<dbReference type="SUPFAM" id="SSF54106">
    <property type="entry name" value="LysM domain"/>
    <property type="match status" value="2"/>
</dbReference>